<dbReference type="InterPro" id="IPR051654">
    <property type="entry name" value="Meroterpenoid_MTases"/>
</dbReference>
<keyword evidence="7" id="KW-1185">Reference proteome</keyword>
<dbReference type="Proteomes" id="UP000308092">
    <property type="component" value="Unassembled WGS sequence"/>
</dbReference>
<accession>A0A4S3JCT6</accession>
<comment type="similarity">
    <text evidence="4">Belongs to the class I-like SAM-binding methyltransferase superfamily.</text>
</comment>
<sequence>MATDSRPGWYQEGVQSINPEAQLLLQTYSGLSADEVLPHVLALYKSQRDKAFQIFPYPCIGQMRFLNFNLSHLAFYPRILKHLQSDPTAGFLDAGCCIGQEIRSLAHAGIPGSQLYGFDLEPGFFDLGYQLFRDQGRLHATLVAGDLGLEENQYVASELVKTLTGKIDIVWAGSLLHFWDYEGQVDATVRLVRMCRDRKGVVVCGRQMGSLFAGMYTLTGLMEKEHYRHNVQSLKGLWFDVAARTQTKWEVEAQLEVGETTTSTKDLSFSDANARVVWWCATRVE</sequence>
<evidence type="ECO:0000313" key="5">
    <source>
        <dbReference type="EMBL" id="KAA8651056.1"/>
    </source>
</evidence>
<evidence type="ECO:0000313" key="7">
    <source>
        <dbReference type="Proteomes" id="UP000308092"/>
    </source>
</evidence>
<reference evidence="6 7" key="1">
    <citation type="submission" date="2019-03" db="EMBL/GenBank/DDBJ databases">
        <title>The genome sequence of a newly discovered highly antifungal drug resistant Aspergillus species, Aspergillus tanneri NIH 1004.</title>
        <authorList>
            <person name="Mounaud S."/>
            <person name="Singh I."/>
            <person name="Joardar V."/>
            <person name="Pakala S."/>
            <person name="Pakala S."/>
            <person name="Venepally P."/>
            <person name="Hoover J."/>
            <person name="Nierman W."/>
            <person name="Chung J."/>
            <person name="Losada L."/>
        </authorList>
    </citation>
    <scope>NUCLEOTIDE SEQUENCE [LARGE SCALE GENOMIC DNA]</scope>
    <source>
        <strain evidence="6 7">NIH1004</strain>
    </source>
</reference>
<evidence type="ECO:0008006" key="9">
    <source>
        <dbReference type="Google" id="ProtNLM"/>
    </source>
</evidence>
<dbReference type="Proteomes" id="UP000324241">
    <property type="component" value="Unassembled WGS sequence"/>
</dbReference>
<comment type="pathway">
    <text evidence="1">Secondary metabolite biosynthesis.</text>
</comment>
<evidence type="ECO:0000313" key="6">
    <source>
        <dbReference type="EMBL" id="THC92148.1"/>
    </source>
</evidence>
<dbReference type="AlphaFoldDB" id="A0A4S3JCT6"/>
<protein>
    <recommendedName>
        <fullName evidence="9">Methyltransferase domain-containing protein</fullName>
    </recommendedName>
</protein>
<dbReference type="VEuPathDB" id="FungiDB:EYZ11_008393"/>
<evidence type="ECO:0000313" key="8">
    <source>
        <dbReference type="Proteomes" id="UP000324241"/>
    </source>
</evidence>
<proteinExistence type="inferred from homology"/>
<dbReference type="Gene3D" id="3.40.50.150">
    <property type="entry name" value="Vaccinia Virus protein VP39"/>
    <property type="match status" value="1"/>
</dbReference>
<comment type="caution">
    <text evidence="6">The sequence shown here is derived from an EMBL/GenBank/DDBJ whole genome shotgun (WGS) entry which is preliminary data.</text>
</comment>
<evidence type="ECO:0000256" key="3">
    <source>
        <dbReference type="ARBA" id="ARBA00022691"/>
    </source>
</evidence>
<evidence type="ECO:0000256" key="2">
    <source>
        <dbReference type="ARBA" id="ARBA00022679"/>
    </source>
</evidence>
<evidence type="ECO:0000256" key="1">
    <source>
        <dbReference type="ARBA" id="ARBA00005179"/>
    </source>
</evidence>
<organism evidence="6 7">
    <name type="scientific">Aspergillus tanneri</name>
    <dbReference type="NCBI Taxonomy" id="1220188"/>
    <lineage>
        <taxon>Eukaryota</taxon>
        <taxon>Fungi</taxon>
        <taxon>Dikarya</taxon>
        <taxon>Ascomycota</taxon>
        <taxon>Pezizomycotina</taxon>
        <taxon>Eurotiomycetes</taxon>
        <taxon>Eurotiomycetidae</taxon>
        <taxon>Eurotiales</taxon>
        <taxon>Aspergillaceae</taxon>
        <taxon>Aspergillus</taxon>
        <taxon>Aspergillus subgen. Circumdati</taxon>
    </lineage>
</organism>
<dbReference type="InterPro" id="IPR029063">
    <property type="entry name" value="SAM-dependent_MTases_sf"/>
</dbReference>
<keyword evidence="3" id="KW-0949">S-adenosyl-L-methionine</keyword>
<dbReference type="PANTHER" id="PTHR35897:SF1">
    <property type="entry name" value="METHYLTRANSFERASE AUSD"/>
    <property type="match status" value="1"/>
</dbReference>
<keyword evidence="2" id="KW-0808">Transferase</keyword>
<name>A0A4S3JCT6_9EURO</name>
<gene>
    <name evidence="5" type="ORF">ATNIH1004_003749</name>
    <name evidence="6" type="ORF">EYZ11_008393</name>
</gene>
<dbReference type="GeneID" id="54326451"/>
<reference evidence="5 8" key="2">
    <citation type="submission" date="2019-08" db="EMBL/GenBank/DDBJ databases">
        <title>The genome sequence of a newly discovered highly antifungal drug resistant Aspergillus species, Aspergillus tanneri NIH 1004.</title>
        <authorList>
            <person name="Mounaud S."/>
            <person name="Singh I."/>
            <person name="Joardar V."/>
            <person name="Pakala S."/>
            <person name="Pakala S."/>
            <person name="Venepally P."/>
            <person name="Chung J.K."/>
            <person name="Losada L."/>
            <person name="Nierman W.C."/>
        </authorList>
    </citation>
    <scope>NUCLEOTIDE SEQUENCE [LARGE SCALE GENOMIC DNA]</scope>
    <source>
        <strain evidence="5 8">NIH1004</strain>
    </source>
</reference>
<dbReference type="STRING" id="1220188.A0A4S3JCT6"/>
<dbReference type="OrthoDB" id="2094832at2759"/>
<dbReference type="RefSeq" id="XP_033430417.1">
    <property type="nucleotide sequence ID" value="XM_033568422.1"/>
</dbReference>
<dbReference type="GO" id="GO:0016740">
    <property type="term" value="F:transferase activity"/>
    <property type="evidence" value="ECO:0007669"/>
    <property type="project" value="UniProtKB-KW"/>
</dbReference>
<dbReference type="EMBL" id="SOSA01000356">
    <property type="protein sequence ID" value="THC92148.1"/>
    <property type="molecule type" value="Genomic_DNA"/>
</dbReference>
<dbReference type="PANTHER" id="PTHR35897">
    <property type="entry name" value="METHYLTRANSFERASE AUSD"/>
    <property type="match status" value="1"/>
</dbReference>
<evidence type="ECO:0000256" key="4">
    <source>
        <dbReference type="ARBA" id="ARBA00038314"/>
    </source>
</evidence>
<dbReference type="EMBL" id="QUQM01000001">
    <property type="protein sequence ID" value="KAA8651056.1"/>
    <property type="molecule type" value="Genomic_DNA"/>
</dbReference>
<dbReference type="SUPFAM" id="SSF53335">
    <property type="entry name" value="S-adenosyl-L-methionine-dependent methyltransferases"/>
    <property type="match status" value="1"/>
</dbReference>